<comment type="caution">
    <text evidence="1">The sequence shown here is derived from an EMBL/GenBank/DDBJ whole genome shotgun (WGS) entry which is preliminary data.</text>
</comment>
<reference evidence="1" key="1">
    <citation type="submission" date="2019-10" db="EMBL/GenBank/DDBJ databases">
        <authorList>
            <consortium name="DOE Joint Genome Institute"/>
            <person name="Kuo A."/>
            <person name="Miyauchi S."/>
            <person name="Kiss E."/>
            <person name="Drula E."/>
            <person name="Kohler A."/>
            <person name="Sanchez-Garcia M."/>
            <person name="Andreopoulos B."/>
            <person name="Barry K.W."/>
            <person name="Bonito G."/>
            <person name="Buee M."/>
            <person name="Carver A."/>
            <person name="Chen C."/>
            <person name="Cichocki N."/>
            <person name="Clum A."/>
            <person name="Culley D."/>
            <person name="Crous P.W."/>
            <person name="Fauchery L."/>
            <person name="Girlanda M."/>
            <person name="Hayes R."/>
            <person name="Keri Z."/>
            <person name="Labutti K."/>
            <person name="Lipzen A."/>
            <person name="Lombard V."/>
            <person name="Magnuson J."/>
            <person name="Maillard F."/>
            <person name="Morin E."/>
            <person name="Murat C."/>
            <person name="Nolan M."/>
            <person name="Ohm R."/>
            <person name="Pangilinan J."/>
            <person name="Pereira M."/>
            <person name="Perotto S."/>
            <person name="Peter M."/>
            <person name="Riley R."/>
            <person name="Sitrit Y."/>
            <person name="Stielow B."/>
            <person name="Szollosi G."/>
            <person name="Zifcakova L."/>
            <person name="Stursova M."/>
            <person name="Spatafora J.W."/>
            <person name="Tedersoo L."/>
            <person name="Vaario L.-M."/>
            <person name="Yamada A."/>
            <person name="Yan M."/>
            <person name="Wang P."/>
            <person name="Xu J."/>
            <person name="Bruns T."/>
            <person name="Baldrian P."/>
            <person name="Vilgalys R."/>
            <person name="Henrissat B."/>
            <person name="Grigoriev I.V."/>
            <person name="Hibbett D."/>
            <person name="Nagy L.G."/>
            <person name="Martin F.M."/>
        </authorList>
    </citation>
    <scope>NUCLEOTIDE SEQUENCE</scope>
    <source>
        <strain evidence="1">P2</strain>
    </source>
</reference>
<accession>A0ACB6ZRW3</accession>
<dbReference type="EMBL" id="MU117969">
    <property type="protein sequence ID" value="KAF9652401.1"/>
    <property type="molecule type" value="Genomic_DNA"/>
</dbReference>
<sequence>MLRLLSLSCFLSLSSVTLGYALVRDYSGAHFFDDKQGNPLWNFYDSWDNLTLGDVWWLNRSEAFAQRLAYLNERNQIVMRVDNSAFVPLNEKRNSVRIESRHWYGVGSLWIVDIAHVPYGCSVWPAFWTYGEKWPNDGEIDILEAINLQTTNQMALHTLPGCHHSAPPNQKGVDDDPDCSTPAGCVVHESSPNSFGTGFNNVGGGVWATQFDVSGIYIWFWTRNSVPASITQVTASSAVDVSTWGPPSASYPATTCDITEFFGAQRLVFDITLCGNWAGEDKNYLPTCGGAGPAGKCYLDNVIGAGSPKYDQAYFEVNYLRVYTTGLPTPTPTGGINNVGSVLPSQRKLQNAGVPSYLQSLQFLSLGVITCLSLLCGLW</sequence>
<gene>
    <name evidence="1" type="ORF">BDM02DRAFT_3089427</name>
</gene>
<evidence type="ECO:0000313" key="1">
    <source>
        <dbReference type="EMBL" id="KAF9652401.1"/>
    </source>
</evidence>
<protein>
    <submittedName>
        <fullName evidence="1">Uncharacterized protein</fullName>
    </submittedName>
</protein>
<keyword evidence="2" id="KW-1185">Reference proteome</keyword>
<reference evidence="1" key="2">
    <citation type="journal article" date="2020" name="Nat. Commun.">
        <title>Large-scale genome sequencing of mycorrhizal fungi provides insights into the early evolution of symbiotic traits.</title>
        <authorList>
            <person name="Miyauchi S."/>
            <person name="Kiss E."/>
            <person name="Kuo A."/>
            <person name="Drula E."/>
            <person name="Kohler A."/>
            <person name="Sanchez-Garcia M."/>
            <person name="Morin E."/>
            <person name="Andreopoulos B."/>
            <person name="Barry K.W."/>
            <person name="Bonito G."/>
            <person name="Buee M."/>
            <person name="Carver A."/>
            <person name="Chen C."/>
            <person name="Cichocki N."/>
            <person name="Clum A."/>
            <person name="Culley D."/>
            <person name="Crous P.W."/>
            <person name="Fauchery L."/>
            <person name="Girlanda M."/>
            <person name="Hayes R.D."/>
            <person name="Keri Z."/>
            <person name="LaButti K."/>
            <person name="Lipzen A."/>
            <person name="Lombard V."/>
            <person name="Magnuson J."/>
            <person name="Maillard F."/>
            <person name="Murat C."/>
            <person name="Nolan M."/>
            <person name="Ohm R.A."/>
            <person name="Pangilinan J."/>
            <person name="Pereira M.F."/>
            <person name="Perotto S."/>
            <person name="Peter M."/>
            <person name="Pfister S."/>
            <person name="Riley R."/>
            <person name="Sitrit Y."/>
            <person name="Stielow J.B."/>
            <person name="Szollosi G."/>
            <person name="Zifcakova L."/>
            <person name="Stursova M."/>
            <person name="Spatafora J.W."/>
            <person name="Tedersoo L."/>
            <person name="Vaario L.M."/>
            <person name="Yamada A."/>
            <person name="Yan M."/>
            <person name="Wang P."/>
            <person name="Xu J."/>
            <person name="Bruns T."/>
            <person name="Baldrian P."/>
            <person name="Vilgalys R."/>
            <person name="Dunand C."/>
            <person name="Henrissat B."/>
            <person name="Grigoriev I.V."/>
            <person name="Hibbett D."/>
            <person name="Nagy L.G."/>
            <person name="Martin F.M."/>
        </authorList>
    </citation>
    <scope>NUCLEOTIDE SEQUENCE</scope>
    <source>
        <strain evidence="1">P2</strain>
    </source>
</reference>
<evidence type="ECO:0000313" key="2">
    <source>
        <dbReference type="Proteomes" id="UP000886501"/>
    </source>
</evidence>
<name>A0ACB6ZRW3_THEGA</name>
<organism evidence="1 2">
    <name type="scientific">Thelephora ganbajun</name>
    <name type="common">Ganba fungus</name>
    <dbReference type="NCBI Taxonomy" id="370292"/>
    <lineage>
        <taxon>Eukaryota</taxon>
        <taxon>Fungi</taxon>
        <taxon>Dikarya</taxon>
        <taxon>Basidiomycota</taxon>
        <taxon>Agaricomycotina</taxon>
        <taxon>Agaricomycetes</taxon>
        <taxon>Thelephorales</taxon>
        <taxon>Thelephoraceae</taxon>
        <taxon>Thelephora</taxon>
    </lineage>
</organism>
<proteinExistence type="predicted"/>
<dbReference type="Proteomes" id="UP000886501">
    <property type="component" value="Unassembled WGS sequence"/>
</dbReference>